<keyword evidence="1" id="KW-0472">Membrane</keyword>
<evidence type="ECO:0000313" key="2">
    <source>
        <dbReference type="EMBL" id="CAB4127085.1"/>
    </source>
</evidence>
<feature type="transmembrane region" description="Helical" evidence="1">
    <location>
        <begin position="111"/>
        <end position="134"/>
    </location>
</feature>
<name>A0A6J5L0M2_9CAUD</name>
<sequence length="136" mass="15389">MGDGVDAMVDSHEDRLQRAEGNLSDVAQDVSGLTSQMTHLEKRMEEGHKTLNGKMDALIVVMQEHAKSNKDYQEKTTKSNQDYQEKTLVRLESLEKTRMTSDTIVAMGKKLIWPLVIILTVGFTRFAEHVWAALLK</sequence>
<evidence type="ECO:0000256" key="1">
    <source>
        <dbReference type="SAM" id="Phobius"/>
    </source>
</evidence>
<keyword evidence="1" id="KW-0812">Transmembrane</keyword>
<reference evidence="2" key="1">
    <citation type="submission" date="2020-04" db="EMBL/GenBank/DDBJ databases">
        <authorList>
            <person name="Chiriac C."/>
            <person name="Salcher M."/>
            <person name="Ghai R."/>
            <person name="Kavagutti S V."/>
        </authorList>
    </citation>
    <scope>NUCLEOTIDE SEQUENCE</scope>
</reference>
<gene>
    <name evidence="2" type="ORF">UFOVP75_61</name>
</gene>
<accession>A0A6J5L0M2</accession>
<organism evidence="2">
    <name type="scientific">uncultured Caudovirales phage</name>
    <dbReference type="NCBI Taxonomy" id="2100421"/>
    <lineage>
        <taxon>Viruses</taxon>
        <taxon>Duplodnaviria</taxon>
        <taxon>Heunggongvirae</taxon>
        <taxon>Uroviricota</taxon>
        <taxon>Caudoviricetes</taxon>
        <taxon>Peduoviridae</taxon>
        <taxon>Maltschvirus</taxon>
        <taxon>Maltschvirus maltsch</taxon>
    </lineage>
</organism>
<proteinExistence type="predicted"/>
<dbReference type="EMBL" id="LR796209">
    <property type="protein sequence ID" value="CAB4127085.1"/>
    <property type="molecule type" value="Genomic_DNA"/>
</dbReference>
<protein>
    <submittedName>
        <fullName evidence="2">Uncharacterized protein</fullName>
    </submittedName>
</protein>
<keyword evidence="1" id="KW-1133">Transmembrane helix</keyword>